<organism evidence="1 2">
    <name type="scientific">Sphingomonas paucimobilis</name>
    <name type="common">Pseudomonas paucimobilis</name>
    <dbReference type="NCBI Taxonomy" id="13689"/>
    <lineage>
        <taxon>Bacteria</taxon>
        <taxon>Pseudomonadati</taxon>
        <taxon>Pseudomonadota</taxon>
        <taxon>Alphaproteobacteria</taxon>
        <taxon>Sphingomonadales</taxon>
        <taxon>Sphingomonadaceae</taxon>
        <taxon>Sphingomonas</taxon>
    </lineage>
</organism>
<proteinExistence type="predicted"/>
<evidence type="ECO:0000313" key="1">
    <source>
        <dbReference type="EMBL" id="QPT08575.1"/>
    </source>
</evidence>
<dbReference type="EMBL" id="CP065713">
    <property type="protein sequence ID" value="QPT08575.1"/>
    <property type="molecule type" value="Genomic_DNA"/>
</dbReference>
<gene>
    <name evidence="1" type="ORF">I6G38_17960</name>
</gene>
<sequence length="151" mass="16420">MTDIALHMTDAADLLFDLALTGGQLATDDGLRTAIAISLFTDARAAEDDVLPEGGADRRGWWGDVVPPVEGDTIGSRLWLLRRSKITAATVQRAREYAAEAVAWLLADRVASTVEVETEAQRPDRLAIGVIVTRPSGPERQRFDYVWSATA</sequence>
<dbReference type="AlphaFoldDB" id="A0A7T3E5H4"/>
<evidence type="ECO:0000313" key="2">
    <source>
        <dbReference type="Proteomes" id="UP000594836"/>
    </source>
</evidence>
<name>A0A7T3E5H4_SPHPI</name>
<dbReference type="InterPro" id="IPR010877">
    <property type="entry name" value="Phage_Mu_Gp46"/>
</dbReference>
<dbReference type="Pfam" id="PF07409">
    <property type="entry name" value="GP46"/>
    <property type="match status" value="1"/>
</dbReference>
<protein>
    <submittedName>
        <fullName evidence="1">Phage GP46 family protein</fullName>
    </submittedName>
</protein>
<accession>A0A7T3E5H4</accession>
<reference evidence="1 2" key="1">
    <citation type="submission" date="2020-12" db="EMBL/GenBank/DDBJ databases">
        <title>FDA dAtabase for Regulatory Grade micrObial Sequences (FDA-ARGOS): Supporting development and validation of Infectious Disease Dx tests.</title>
        <authorList>
            <person name="Sproer C."/>
            <person name="Gronow S."/>
            <person name="Severitt S."/>
            <person name="Schroder I."/>
            <person name="Tallon L."/>
            <person name="Sadzewicz L."/>
            <person name="Zhao X."/>
            <person name="Boylan J."/>
            <person name="Ott S."/>
            <person name="Bowen H."/>
            <person name="Vavikolanu K."/>
            <person name="Mehta A."/>
            <person name="Aluvathingal J."/>
            <person name="Nadendla S."/>
            <person name="Lowell S."/>
            <person name="Myers T."/>
            <person name="Yan Y."/>
            <person name="Sichtig H."/>
        </authorList>
    </citation>
    <scope>NUCLEOTIDE SEQUENCE [LARGE SCALE GENOMIC DNA]</scope>
    <source>
        <strain evidence="1 2">FDAARGOS_881</strain>
    </source>
</reference>
<dbReference type="Proteomes" id="UP000594836">
    <property type="component" value="Chromosome"/>
</dbReference>
<dbReference type="RefSeq" id="WP_197939112.1">
    <property type="nucleotide sequence ID" value="NZ_CP065713.1"/>
</dbReference>